<dbReference type="EMBL" id="NEVH01002699">
    <property type="protein sequence ID" value="PNF41581.1"/>
    <property type="molecule type" value="Genomic_DNA"/>
</dbReference>
<dbReference type="OrthoDB" id="60621at2759"/>
<dbReference type="AlphaFoldDB" id="A0A2J7RL82"/>
<evidence type="ECO:0000313" key="3">
    <source>
        <dbReference type="Proteomes" id="UP000235965"/>
    </source>
</evidence>
<dbReference type="GO" id="GO:0036064">
    <property type="term" value="C:ciliary basal body"/>
    <property type="evidence" value="ECO:0007669"/>
    <property type="project" value="TreeGrafter"/>
</dbReference>
<accession>A0A2J7RL82</accession>
<dbReference type="Pfam" id="PF06730">
    <property type="entry name" value="FAM92"/>
    <property type="match status" value="1"/>
</dbReference>
<evidence type="ECO:0000256" key="1">
    <source>
        <dbReference type="SAM" id="MobiDB-lite"/>
    </source>
</evidence>
<dbReference type="GO" id="GO:0035869">
    <property type="term" value="C:ciliary transition zone"/>
    <property type="evidence" value="ECO:0007669"/>
    <property type="project" value="TreeGrafter"/>
</dbReference>
<proteinExistence type="predicted"/>
<comment type="caution">
    <text evidence="2">The sequence shown here is derived from an EMBL/GenBank/DDBJ whole genome shotgun (WGS) entry which is preliminary data.</text>
</comment>
<evidence type="ECO:0000313" key="2">
    <source>
        <dbReference type="EMBL" id="PNF41581.1"/>
    </source>
</evidence>
<dbReference type="PANTHER" id="PTHR21223:SF2">
    <property type="entry name" value="CBY1-INTERACTING BAR DOMAIN-CONTAINING PROTEIN HOMOLOG"/>
    <property type="match status" value="1"/>
</dbReference>
<protein>
    <submittedName>
        <fullName evidence="2">Uncharacterized protein</fullName>
    </submittedName>
</protein>
<sequence length="152" mass="17384">MFEKKKLHDIKSLFLTFVTIELGFHTKAIEFFTKAYQEIADIDENEDLEEFRNALRVPDSLSRLDTVKRTSFRNSSFSLANLFAVPPSFRKPSEGTCHLPSRIAATSDTVESIKTGLEDSVDSVHAKDYLEDESSSLASEEEERRHVRNHMN</sequence>
<dbReference type="GO" id="GO:0060271">
    <property type="term" value="P:cilium assembly"/>
    <property type="evidence" value="ECO:0007669"/>
    <property type="project" value="TreeGrafter"/>
</dbReference>
<dbReference type="InterPro" id="IPR009602">
    <property type="entry name" value="CBAR/FAM92"/>
</dbReference>
<keyword evidence="3" id="KW-1185">Reference proteome</keyword>
<gene>
    <name evidence="2" type="ORF">B7P43_G12089</name>
</gene>
<reference evidence="2 3" key="1">
    <citation type="submission" date="2017-12" db="EMBL/GenBank/DDBJ databases">
        <title>Hemimetabolous genomes reveal molecular basis of termite eusociality.</title>
        <authorList>
            <person name="Harrison M.C."/>
            <person name="Jongepier E."/>
            <person name="Robertson H.M."/>
            <person name="Arning N."/>
            <person name="Bitard-Feildel T."/>
            <person name="Chao H."/>
            <person name="Childers C.P."/>
            <person name="Dinh H."/>
            <person name="Doddapaneni H."/>
            <person name="Dugan S."/>
            <person name="Gowin J."/>
            <person name="Greiner C."/>
            <person name="Han Y."/>
            <person name="Hu H."/>
            <person name="Hughes D.S.T."/>
            <person name="Huylmans A.-K."/>
            <person name="Kemena C."/>
            <person name="Kremer L.P.M."/>
            <person name="Lee S.L."/>
            <person name="Lopez-Ezquerra A."/>
            <person name="Mallet L."/>
            <person name="Monroy-Kuhn J.M."/>
            <person name="Moser A."/>
            <person name="Murali S.C."/>
            <person name="Muzny D.M."/>
            <person name="Otani S."/>
            <person name="Piulachs M.-D."/>
            <person name="Poelchau M."/>
            <person name="Qu J."/>
            <person name="Schaub F."/>
            <person name="Wada-Katsumata A."/>
            <person name="Worley K.C."/>
            <person name="Xie Q."/>
            <person name="Ylla G."/>
            <person name="Poulsen M."/>
            <person name="Gibbs R.A."/>
            <person name="Schal C."/>
            <person name="Richards S."/>
            <person name="Belles X."/>
            <person name="Korb J."/>
            <person name="Bornberg-Bauer E."/>
        </authorList>
    </citation>
    <scope>NUCLEOTIDE SEQUENCE [LARGE SCALE GENOMIC DNA]</scope>
    <source>
        <tissue evidence="2">Whole body</tissue>
    </source>
</reference>
<name>A0A2J7RL82_9NEOP</name>
<dbReference type="PANTHER" id="PTHR21223">
    <property type="entry name" value="CBY1-INTERACTING BAR DOMAIN-CONTAINING PROTEIN HOMOLOG"/>
    <property type="match status" value="1"/>
</dbReference>
<dbReference type="Proteomes" id="UP000235965">
    <property type="component" value="Unassembled WGS sequence"/>
</dbReference>
<feature type="region of interest" description="Disordered" evidence="1">
    <location>
        <begin position="131"/>
        <end position="152"/>
    </location>
</feature>
<organism evidence="2 3">
    <name type="scientific">Cryptotermes secundus</name>
    <dbReference type="NCBI Taxonomy" id="105785"/>
    <lineage>
        <taxon>Eukaryota</taxon>
        <taxon>Metazoa</taxon>
        <taxon>Ecdysozoa</taxon>
        <taxon>Arthropoda</taxon>
        <taxon>Hexapoda</taxon>
        <taxon>Insecta</taxon>
        <taxon>Pterygota</taxon>
        <taxon>Neoptera</taxon>
        <taxon>Polyneoptera</taxon>
        <taxon>Dictyoptera</taxon>
        <taxon>Blattodea</taxon>
        <taxon>Blattoidea</taxon>
        <taxon>Termitoidae</taxon>
        <taxon>Kalotermitidae</taxon>
        <taxon>Cryptotermitinae</taxon>
        <taxon>Cryptotermes</taxon>
    </lineage>
</organism>